<keyword evidence="7 11" id="KW-0812">Transmembrane</keyword>
<evidence type="ECO:0000313" key="15">
    <source>
        <dbReference type="Proteomes" id="UP001271780"/>
    </source>
</evidence>
<evidence type="ECO:0000256" key="8">
    <source>
        <dbReference type="ARBA" id="ARBA00022989"/>
    </source>
</evidence>
<dbReference type="SUPFAM" id="SSF161098">
    <property type="entry name" value="MetI-like"/>
    <property type="match status" value="1"/>
</dbReference>
<keyword evidence="5 11" id="KW-0813">Transport</keyword>
<evidence type="ECO:0000256" key="1">
    <source>
        <dbReference type="ARBA" id="ARBA00004651"/>
    </source>
</evidence>
<comment type="function">
    <text evidence="10 12">Part of the ABC transporter complex UgpBAEC involved in sn-glycerol-3-phosphate (G3P) import. Probably responsible for the translocation of the substrate across the membrane.</text>
</comment>
<feature type="transmembrane region" description="Helical" evidence="11">
    <location>
        <begin position="100"/>
        <end position="120"/>
    </location>
</feature>
<protein>
    <recommendedName>
        <fullName evidence="4 12">sn-glycerol-3-phosphate transport system permease protein UgpE</fullName>
    </recommendedName>
</protein>
<evidence type="ECO:0000313" key="14">
    <source>
        <dbReference type="EMBL" id="MDX8471488.1"/>
    </source>
</evidence>
<evidence type="ECO:0000256" key="6">
    <source>
        <dbReference type="ARBA" id="ARBA00022475"/>
    </source>
</evidence>
<name>A0ABU4XBT2_9HYPH</name>
<feature type="domain" description="ABC transmembrane type-1" evidence="13">
    <location>
        <begin position="35"/>
        <end position="225"/>
    </location>
</feature>
<dbReference type="Proteomes" id="UP001271780">
    <property type="component" value="Unassembled WGS sequence"/>
</dbReference>
<evidence type="ECO:0000256" key="7">
    <source>
        <dbReference type="ARBA" id="ARBA00022692"/>
    </source>
</evidence>
<dbReference type="InterPro" id="IPR000515">
    <property type="entry name" value="MetI-like"/>
</dbReference>
<sequence>MPDEIFTRPFGLPAFSNYLANVQLAFGTAPLARFMFNGFAVTALILGFQIAIAIPCAYALTKCRLPFSGLLFGLVLAALCVPIQVPMLPIYIGLASIGALNTYFSLIVPFVASPFAIFLFRQQIQSYPTDIVRAARLDGFSEFEIITRLIVPSLRPSIAAFAVFSITTHWNDLYWPMISISDINMATPPLGLLYFRDGDIGANYGALMMAAIMAIIPMMLVYFAAQRQFVRGMAVTGFR</sequence>
<dbReference type="PROSITE" id="PS50928">
    <property type="entry name" value="ABC_TM1"/>
    <property type="match status" value="1"/>
</dbReference>
<dbReference type="PANTHER" id="PTHR43744">
    <property type="entry name" value="ABC TRANSPORTER PERMEASE PROTEIN MG189-RELATED-RELATED"/>
    <property type="match status" value="1"/>
</dbReference>
<comment type="caution">
    <text evidence="12">Lacks conserved residue(s) required for the propagation of feature annotation.</text>
</comment>
<gene>
    <name evidence="12" type="primary">ugpE</name>
    <name evidence="14" type="ORF">RFM27_05335</name>
</gene>
<evidence type="ECO:0000259" key="13">
    <source>
        <dbReference type="PROSITE" id="PS50928"/>
    </source>
</evidence>
<evidence type="ECO:0000256" key="12">
    <source>
        <dbReference type="RuleBase" id="RU363056"/>
    </source>
</evidence>
<feature type="transmembrane region" description="Helical" evidence="11">
    <location>
        <begin position="34"/>
        <end position="58"/>
    </location>
</feature>
<reference evidence="14 15" key="1">
    <citation type="submission" date="2023-08" db="EMBL/GenBank/DDBJ databases">
        <title>Implementing the SeqCode for naming new Mesorhizobium species isolated from Vachellia karroo root nodules.</title>
        <authorList>
            <person name="Van Lill M."/>
        </authorList>
    </citation>
    <scope>NUCLEOTIDE SEQUENCE [LARGE SCALE GENOMIC DNA]</scope>
    <source>
        <strain evidence="14 15">VK23A</strain>
    </source>
</reference>
<dbReference type="RefSeq" id="WP_320315965.1">
    <property type="nucleotide sequence ID" value="NZ_JAVIIX010000003.1"/>
</dbReference>
<keyword evidence="6 12" id="KW-1003">Cell membrane</keyword>
<keyword evidence="8 11" id="KW-1133">Transmembrane helix</keyword>
<evidence type="ECO:0000256" key="11">
    <source>
        <dbReference type="RuleBase" id="RU363032"/>
    </source>
</evidence>
<comment type="similarity">
    <text evidence="2 11">Belongs to the binding-protein-dependent transport system permease family.</text>
</comment>
<comment type="caution">
    <text evidence="14">The sequence shown here is derived from an EMBL/GenBank/DDBJ whole genome shotgun (WGS) entry which is preliminary data.</text>
</comment>
<accession>A0ABU4XBT2</accession>
<dbReference type="PANTHER" id="PTHR43744:SF8">
    <property type="entry name" value="SN-GLYCEROL-3-PHOSPHATE TRANSPORT SYSTEM PERMEASE PROTEIN UGPE"/>
    <property type="match status" value="1"/>
</dbReference>
<evidence type="ECO:0000256" key="4">
    <source>
        <dbReference type="ARBA" id="ARBA00020515"/>
    </source>
</evidence>
<feature type="transmembrane region" description="Helical" evidence="11">
    <location>
        <begin position="145"/>
        <end position="167"/>
    </location>
</feature>
<feature type="transmembrane region" description="Helical" evidence="11">
    <location>
        <begin position="207"/>
        <end position="225"/>
    </location>
</feature>
<dbReference type="EMBL" id="JAVIIZ010000002">
    <property type="protein sequence ID" value="MDX8471488.1"/>
    <property type="molecule type" value="Genomic_DNA"/>
</dbReference>
<dbReference type="Pfam" id="PF00528">
    <property type="entry name" value="BPD_transp_1"/>
    <property type="match status" value="1"/>
</dbReference>
<organism evidence="14 15">
    <name type="scientific">Mesorhizobium dulcispinae</name>
    <dbReference type="NCBI Taxonomy" id="3072316"/>
    <lineage>
        <taxon>Bacteria</taxon>
        <taxon>Pseudomonadati</taxon>
        <taxon>Pseudomonadota</taxon>
        <taxon>Alphaproteobacteria</taxon>
        <taxon>Hyphomicrobiales</taxon>
        <taxon>Phyllobacteriaceae</taxon>
        <taxon>Mesorhizobium</taxon>
    </lineage>
</organism>
<dbReference type="Gene3D" id="1.10.3720.10">
    <property type="entry name" value="MetI-like"/>
    <property type="match status" value="1"/>
</dbReference>
<feature type="transmembrane region" description="Helical" evidence="11">
    <location>
        <begin position="70"/>
        <end position="94"/>
    </location>
</feature>
<evidence type="ECO:0000256" key="2">
    <source>
        <dbReference type="ARBA" id="ARBA00009306"/>
    </source>
</evidence>
<keyword evidence="9 11" id="KW-0472">Membrane</keyword>
<keyword evidence="15" id="KW-1185">Reference proteome</keyword>
<evidence type="ECO:0000256" key="10">
    <source>
        <dbReference type="ARBA" id="ARBA00037054"/>
    </source>
</evidence>
<proteinExistence type="inferred from homology"/>
<evidence type="ECO:0000256" key="5">
    <source>
        <dbReference type="ARBA" id="ARBA00022448"/>
    </source>
</evidence>
<dbReference type="CDD" id="cd06261">
    <property type="entry name" value="TM_PBP2"/>
    <property type="match status" value="1"/>
</dbReference>
<comment type="subcellular location">
    <subcellularLocation>
        <location evidence="12">Cell inner membrane</location>
        <topology evidence="12">Multi-pass membrane protein</topology>
    </subcellularLocation>
    <subcellularLocation>
        <location evidence="1 11">Cell membrane</location>
        <topology evidence="1 11">Multi-pass membrane protein</topology>
    </subcellularLocation>
</comment>
<evidence type="ECO:0000256" key="9">
    <source>
        <dbReference type="ARBA" id="ARBA00023136"/>
    </source>
</evidence>
<keyword evidence="12" id="KW-0997">Cell inner membrane</keyword>
<evidence type="ECO:0000256" key="3">
    <source>
        <dbReference type="ARBA" id="ARBA00011557"/>
    </source>
</evidence>
<dbReference type="InterPro" id="IPR035906">
    <property type="entry name" value="MetI-like_sf"/>
</dbReference>
<comment type="subunit">
    <text evidence="3 12">The complex is composed of two ATP-binding proteins (UgpC), two transmembrane proteins (UgpA and UgpE) and a solute-binding protein (UgpB).</text>
</comment>